<dbReference type="SUPFAM" id="SSF55797">
    <property type="entry name" value="PR-1-like"/>
    <property type="match status" value="2"/>
</dbReference>
<dbReference type="Proteomes" id="UP000823674">
    <property type="component" value="Chromosome A01"/>
</dbReference>
<gene>
    <name evidence="5" type="primary">A01p004890.1_BraROA</name>
    <name evidence="5" type="ORF">IGI04_000409</name>
</gene>
<keyword evidence="6" id="KW-1185">Reference proteome</keyword>
<dbReference type="InterPro" id="IPR014044">
    <property type="entry name" value="CAP_dom"/>
</dbReference>
<dbReference type="SMART" id="SM00198">
    <property type="entry name" value="SCP"/>
    <property type="match status" value="2"/>
</dbReference>
<reference evidence="5 6" key="1">
    <citation type="submission" date="2021-03" db="EMBL/GenBank/DDBJ databases">
        <authorList>
            <person name="King G.J."/>
            <person name="Bancroft I."/>
            <person name="Baten A."/>
            <person name="Bloomfield J."/>
            <person name="Borpatragohain P."/>
            <person name="He Z."/>
            <person name="Irish N."/>
            <person name="Irwin J."/>
            <person name="Liu K."/>
            <person name="Mauleon R.P."/>
            <person name="Moore J."/>
            <person name="Morris R."/>
            <person name="Ostergaard L."/>
            <person name="Wang B."/>
            <person name="Wells R."/>
        </authorList>
    </citation>
    <scope>NUCLEOTIDE SEQUENCE [LARGE SCALE GENOMIC DNA]</scope>
    <source>
        <strain evidence="5">R-o-18</strain>
        <tissue evidence="5">Leaf</tissue>
    </source>
</reference>
<evidence type="ECO:0000259" key="4">
    <source>
        <dbReference type="SMART" id="SM00198"/>
    </source>
</evidence>
<comment type="function">
    <text evidence="1">Probably involved in the defense reaction of plants against pathogens.</text>
</comment>
<organism evidence="5 6">
    <name type="scientific">Brassica rapa subsp. trilocularis</name>
    <dbReference type="NCBI Taxonomy" id="1813537"/>
    <lineage>
        <taxon>Eukaryota</taxon>
        <taxon>Viridiplantae</taxon>
        <taxon>Streptophyta</taxon>
        <taxon>Embryophyta</taxon>
        <taxon>Tracheophyta</taxon>
        <taxon>Spermatophyta</taxon>
        <taxon>Magnoliopsida</taxon>
        <taxon>eudicotyledons</taxon>
        <taxon>Gunneridae</taxon>
        <taxon>Pentapetalae</taxon>
        <taxon>rosids</taxon>
        <taxon>malvids</taxon>
        <taxon>Brassicales</taxon>
        <taxon>Brassicaceae</taxon>
        <taxon>Brassiceae</taxon>
        <taxon>Brassica</taxon>
    </lineage>
</organism>
<feature type="domain" description="SCP" evidence="4">
    <location>
        <begin position="237"/>
        <end position="368"/>
    </location>
</feature>
<keyword evidence="2" id="KW-0568">Pathogenesis-related protein</keyword>
<dbReference type="Gene3D" id="3.40.33.10">
    <property type="entry name" value="CAP"/>
    <property type="match status" value="2"/>
</dbReference>
<name>A0ABQ7NPP5_BRACM</name>
<dbReference type="CDD" id="cd05381">
    <property type="entry name" value="CAP_PR-1"/>
    <property type="match status" value="2"/>
</dbReference>
<dbReference type="PRINTS" id="PR00838">
    <property type="entry name" value="V5ALLERGEN"/>
</dbReference>
<protein>
    <recommendedName>
        <fullName evidence="4">SCP domain-containing protein</fullName>
    </recommendedName>
</protein>
<evidence type="ECO:0000256" key="2">
    <source>
        <dbReference type="ARBA" id="ARBA00023265"/>
    </source>
</evidence>
<dbReference type="InterPro" id="IPR035940">
    <property type="entry name" value="CAP_sf"/>
</dbReference>
<evidence type="ECO:0000313" key="6">
    <source>
        <dbReference type="Proteomes" id="UP000823674"/>
    </source>
</evidence>
<dbReference type="InterPro" id="IPR002413">
    <property type="entry name" value="V5_allergen-like"/>
</dbReference>
<keyword evidence="3" id="KW-0732">Signal</keyword>
<dbReference type="PANTHER" id="PTHR10334">
    <property type="entry name" value="CYSTEINE-RICH SECRETORY PROTEIN-RELATED"/>
    <property type="match status" value="1"/>
</dbReference>
<feature type="domain" description="SCP" evidence="4">
    <location>
        <begin position="28"/>
        <end position="161"/>
    </location>
</feature>
<feature type="signal peptide" evidence="3">
    <location>
        <begin position="1"/>
        <end position="26"/>
    </location>
</feature>
<dbReference type="PROSITE" id="PS01010">
    <property type="entry name" value="CRISP_2"/>
    <property type="match status" value="2"/>
</dbReference>
<dbReference type="EMBL" id="JADBGQ010000001">
    <property type="protein sequence ID" value="KAG5412842.1"/>
    <property type="molecule type" value="Genomic_DNA"/>
</dbReference>
<dbReference type="PROSITE" id="PS01009">
    <property type="entry name" value="CRISP_1"/>
    <property type="match status" value="2"/>
</dbReference>
<dbReference type="Pfam" id="PF00188">
    <property type="entry name" value="CAP"/>
    <property type="match status" value="2"/>
</dbReference>
<evidence type="ECO:0000313" key="5">
    <source>
        <dbReference type="EMBL" id="KAG5412842.1"/>
    </source>
</evidence>
<comment type="caution">
    <text evidence="5">The sequence shown here is derived from an EMBL/GenBank/DDBJ whole genome shotgun (WGS) entry which is preliminary data.</text>
</comment>
<evidence type="ECO:0000256" key="1">
    <source>
        <dbReference type="ARBA" id="ARBA00003143"/>
    </source>
</evidence>
<sequence length="372" mass="40953">MKIFNPSQNLILAATIFLLSIVPLRAQDRPQDFLAAHNQARAEVGVGPLRWDNQVAAYARNHANQRKSVGCSMEHSSGGPYGENIAWSSGNLSGVEAVEMWVKEQFDYDYGSNTCAWNKVCGHYTQVVWENSVKLGCAKVRCNNGNTFITCNYDPPGNWLIMIGLSGPVLVCTIYNLDFYNEIIKCNATALALFAMYKSSFCSSVSIEALVLLLLTIYLTQIDVSFAQYYQYPQSHDSPDSYLRPHNVARAMVRVKPLRWDFGLATVAQDYANQLASGPCSLEHSSGPYGENLAMGSGDMSPAQAVAMWINEKSYYDYYSNSCHDSACGHYTQVVWRGSARLGCGKGVCGNGASIIVCNYDPAGNYIGTKPY</sequence>
<keyword evidence="2" id="KW-0611">Plant defense</keyword>
<dbReference type="PRINTS" id="PR00837">
    <property type="entry name" value="V5TPXLIKE"/>
</dbReference>
<dbReference type="InterPro" id="IPR018244">
    <property type="entry name" value="Allrgn_V5/Tpx1_CS"/>
</dbReference>
<dbReference type="InterPro" id="IPR001283">
    <property type="entry name" value="CRISP-related"/>
</dbReference>
<evidence type="ECO:0000256" key="3">
    <source>
        <dbReference type="SAM" id="SignalP"/>
    </source>
</evidence>
<accession>A0ABQ7NPP5</accession>
<proteinExistence type="predicted"/>
<feature type="chain" id="PRO_5046459329" description="SCP domain-containing protein" evidence="3">
    <location>
        <begin position="27"/>
        <end position="372"/>
    </location>
</feature>